<feature type="transmembrane region" description="Helical" evidence="1">
    <location>
        <begin position="12"/>
        <end position="35"/>
    </location>
</feature>
<comment type="caution">
    <text evidence="2">The sequence shown here is derived from an EMBL/GenBank/DDBJ whole genome shotgun (WGS) entry which is preliminary data.</text>
</comment>
<name>A0ABS2AN97_9ACTN</name>
<dbReference type="Pfam" id="PF19560">
    <property type="entry name" value="DUF6082"/>
    <property type="match status" value="1"/>
</dbReference>
<evidence type="ECO:0000313" key="2">
    <source>
        <dbReference type="EMBL" id="MBM2621322.1"/>
    </source>
</evidence>
<evidence type="ECO:0000313" key="3">
    <source>
        <dbReference type="Proteomes" id="UP000632138"/>
    </source>
</evidence>
<reference evidence="2 3" key="1">
    <citation type="submission" date="2021-01" db="EMBL/GenBank/DDBJ databases">
        <title>Actinoplanes sp. nov. LDG1-06 isolated from lichen.</title>
        <authorList>
            <person name="Saeng-In P."/>
            <person name="Phongsopitanun W."/>
            <person name="Kanchanasin P."/>
            <person name="Yuki M."/>
            <person name="Kudo T."/>
            <person name="Ohkuma M."/>
            <person name="Tanasupawat S."/>
        </authorList>
    </citation>
    <scope>NUCLEOTIDE SEQUENCE [LARGE SCALE GENOMIC DNA]</scope>
    <source>
        <strain evidence="2 3">LDG1-06</strain>
    </source>
</reference>
<keyword evidence="3" id="KW-1185">Reference proteome</keyword>
<dbReference type="Proteomes" id="UP000632138">
    <property type="component" value="Unassembled WGS sequence"/>
</dbReference>
<dbReference type="InterPro" id="IPR045728">
    <property type="entry name" value="DUF6082"/>
</dbReference>
<protein>
    <submittedName>
        <fullName evidence="2">Uncharacterized protein</fullName>
    </submittedName>
</protein>
<keyword evidence="1" id="KW-0812">Transmembrane</keyword>
<evidence type="ECO:0000256" key="1">
    <source>
        <dbReference type="SAM" id="Phobius"/>
    </source>
</evidence>
<dbReference type="EMBL" id="JAENHP010000019">
    <property type="protein sequence ID" value="MBM2621322.1"/>
    <property type="molecule type" value="Genomic_DNA"/>
</dbReference>
<keyword evidence="1" id="KW-0472">Membrane</keyword>
<organism evidence="2 3">
    <name type="scientific">Paractinoplanes ovalisporus</name>
    <dbReference type="NCBI Taxonomy" id="2810368"/>
    <lineage>
        <taxon>Bacteria</taxon>
        <taxon>Bacillati</taxon>
        <taxon>Actinomycetota</taxon>
        <taxon>Actinomycetes</taxon>
        <taxon>Micromonosporales</taxon>
        <taxon>Micromonosporaceae</taxon>
        <taxon>Paractinoplanes</taxon>
    </lineage>
</organism>
<dbReference type="RefSeq" id="WP_236049056.1">
    <property type="nucleotide sequence ID" value="NZ_JAENHP010000019.1"/>
</dbReference>
<feature type="transmembrane region" description="Helical" evidence="1">
    <location>
        <begin position="55"/>
        <end position="77"/>
    </location>
</feature>
<keyword evidence="1" id="KW-1133">Transmembrane helix</keyword>
<accession>A0ABS2AN97</accession>
<sequence length="256" mass="28709">MRRIHRTGWQRRALTLVAAAGLGGFLALIVTSPRLLGSLIGRSEDWHQLSEVGQAYGGISAILSGLAFCGIAGSLLLQWRQVRLTQTMVLRQRHFELSMIAIDDPRMAVPLQAGKPDVEARRLMVLNQWVAYWSTLWEIGNIDPPTLRSLFDGVFREDLAMDWWSVEGANWFASPRLTKRQQHFLTIASEAYQARLVSRPAKTTAVPAPARQPVDLEFAVRSRFLSFRVKLVSPGRSAPVLPGRMRSRSRGSRPRG</sequence>
<gene>
    <name evidence="2" type="ORF">JIG36_38055</name>
</gene>
<proteinExistence type="predicted"/>